<dbReference type="Pfam" id="PF07245">
    <property type="entry name" value="Phlebovirus_G2"/>
    <property type="match status" value="1"/>
</dbReference>
<evidence type="ECO:0000256" key="1">
    <source>
        <dbReference type="SAM" id="Phobius"/>
    </source>
</evidence>
<dbReference type="Proteomes" id="UP000887577">
    <property type="component" value="Unplaced"/>
</dbReference>
<keyword evidence="3" id="KW-1185">Reference proteome</keyword>
<accession>A0A914Z453</accession>
<keyword evidence="1" id="KW-1133">Transmembrane helix</keyword>
<evidence type="ECO:0000259" key="2">
    <source>
        <dbReference type="Pfam" id="PF07245"/>
    </source>
</evidence>
<feature type="domain" description="Phlebovirus glycoprotein G2 fusion" evidence="2">
    <location>
        <begin position="2"/>
        <end position="161"/>
    </location>
</feature>
<dbReference type="AlphaFoldDB" id="A0A914Z453"/>
<feature type="transmembrane region" description="Helical" evidence="1">
    <location>
        <begin position="302"/>
        <end position="323"/>
    </location>
</feature>
<reference evidence="4" key="1">
    <citation type="submission" date="2022-11" db="UniProtKB">
        <authorList>
            <consortium name="WormBaseParasite"/>
        </authorList>
    </citation>
    <scope>IDENTIFICATION</scope>
</reference>
<evidence type="ECO:0000313" key="3">
    <source>
        <dbReference type="Proteomes" id="UP000887577"/>
    </source>
</evidence>
<organism evidence="3 4">
    <name type="scientific">Panagrolaimus superbus</name>
    <dbReference type="NCBI Taxonomy" id="310955"/>
    <lineage>
        <taxon>Eukaryota</taxon>
        <taxon>Metazoa</taxon>
        <taxon>Ecdysozoa</taxon>
        <taxon>Nematoda</taxon>
        <taxon>Chromadorea</taxon>
        <taxon>Rhabditida</taxon>
        <taxon>Tylenchina</taxon>
        <taxon>Panagrolaimomorpha</taxon>
        <taxon>Panagrolaimoidea</taxon>
        <taxon>Panagrolaimidae</taxon>
        <taxon>Panagrolaimus</taxon>
    </lineage>
</organism>
<evidence type="ECO:0000313" key="4">
    <source>
        <dbReference type="WBParaSite" id="PSU_v2.g7128.t1"/>
    </source>
</evidence>
<keyword evidence="1" id="KW-0812">Transmembrane</keyword>
<proteinExistence type="predicted"/>
<protein>
    <submittedName>
        <fullName evidence="4">Phlebovirus glycoprotein G2 fusion domain-containing protein</fullName>
    </submittedName>
</protein>
<dbReference type="WBParaSite" id="PSU_v2.g7128.t1">
    <property type="protein sequence ID" value="PSU_v2.g7128.t1"/>
    <property type="gene ID" value="PSU_v2.g7128"/>
</dbReference>
<keyword evidence="1" id="KW-0472">Membrane</keyword>
<dbReference type="Gene3D" id="2.60.40.3770">
    <property type="match status" value="1"/>
</dbReference>
<name>A0A914Z453_9BILA</name>
<sequence>MEVFQCVEWHIIAAVNVTISTQTTTTTRILTLSEGHSAEVGKVKIALIDANVENTIPSVNQQFIATEKSVALLDEIGVKAAELVKCESSIVAETFMNCTLLADACRCLPADGTVACSCLENKVLLKLLNKNALPLKVHDHWLEPTADKSVIARLSAKPRLQVSVQGLMLRTVIDQNSCKAEMHKLSGCSNCPEGAIASFTCTTDYGNAEAHVLCENSVSFPLKCSQRGYLQNINLFFDTVNVDLNCDVKCPSNTGKVNVHGILHQSVLENPWSTRTAAEVRPTTSFFMPILHALKDFWQQSYLIMIITLVVAGILAIIVLKIIT</sequence>
<dbReference type="InterPro" id="IPR009878">
    <property type="entry name" value="Phlebovirus_G2_fusion"/>
</dbReference>